<dbReference type="EMBL" id="UINC01035176">
    <property type="protein sequence ID" value="SVB27170.1"/>
    <property type="molecule type" value="Genomic_DNA"/>
</dbReference>
<dbReference type="Gene3D" id="3.40.605.10">
    <property type="entry name" value="Aldehyde Dehydrogenase, Chain A, domain 1"/>
    <property type="match status" value="1"/>
</dbReference>
<proteinExistence type="predicted"/>
<dbReference type="InterPro" id="IPR016163">
    <property type="entry name" value="Ald_DH_C"/>
</dbReference>
<dbReference type="SUPFAM" id="SSF53720">
    <property type="entry name" value="ALDH-like"/>
    <property type="match status" value="1"/>
</dbReference>
<dbReference type="InterPro" id="IPR016161">
    <property type="entry name" value="Ald_DH/histidinol_DH"/>
</dbReference>
<dbReference type="AlphaFoldDB" id="A0A382CM25"/>
<dbReference type="InterPro" id="IPR015590">
    <property type="entry name" value="Aldehyde_DH_dom"/>
</dbReference>
<organism evidence="2">
    <name type="scientific">marine metagenome</name>
    <dbReference type="NCBI Taxonomy" id="408172"/>
    <lineage>
        <taxon>unclassified sequences</taxon>
        <taxon>metagenomes</taxon>
        <taxon>ecological metagenomes</taxon>
    </lineage>
</organism>
<accession>A0A382CM25</accession>
<dbReference type="InterPro" id="IPR016162">
    <property type="entry name" value="Ald_DH_N"/>
</dbReference>
<dbReference type="Gene3D" id="3.40.309.10">
    <property type="entry name" value="Aldehyde Dehydrogenase, Chain A, domain 2"/>
    <property type="match status" value="1"/>
</dbReference>
<evidence type="ECO:0000259" key="1">
    <source>
        <dbReference type="Pfam" id="PF00171"/>
    </source>
</evidence>
<evidence type="ECO:0000313" key="2">
    <source>
        <dbReference type="EMBL" id="SVB27170.1"/>
    </source>
</evidence>
<name>A0A382CM25_9ZZZZ</name>
<protein>
    <recommendedName>
        <fullName evidence="1">Aldehyde dehydrogenase domain-containing protein</fullName>
    </recommendedName>
</protein>
<dbReference type="Pfam" id="PF00171">
    <property type="entry name" value="Aldedh"/>
    <property type="match status" value="1"/>
</dbReference>
<feature type="domain" description="Aldehyde dehydrogenase" evidence="1">
    <location>
        <begin position="127"/>
        <end position="400"/>
    </location>
</feature>
<gene>
    <name evidence="2" type="ORF">METZ01_LOCUS180024</name>
</gene>
<sequence length="565" mass="62473">MDTQILDKGLATLQSNKERWARLPMVEKIDYLDQTIKQSVEYAEEWVLSCIDAKGLNPQSPLSNEEWIGGPYAFLNWMQYMKKTLNKLISGKSSIDKLKITERPNGQTVARVYPNNFLEKLILSNYYIDVWMKDSVTPKNLEDSVALFYKQHNPNGRVSLVLGAGNVSSIVPLDIFYKLYAEGEVVMIKMNPINDYLGPIFEKIFAPFIENGFIKFAYGGGDVGAYLTHHDDVETIHITGSGRTHDVIVFGDGEEGQRRKSENRPILTKSISSELGGISPTIVVPGPWSKADFKFQAENIATQKLQNAGHNCIATQVLIMPEEWIGTEKLLHEVEKTITNAESRPAYYPGAEDRQNAARQHPKAKVLDSGVGRTIIYNVDTHFDEPCFTDEYFSPVLTTVSIPGKDPAAFLSEAVKFANEKLDGTLGANIIIHPKTIKAHKTALDSAIADLRYGGIGVNTWCALAFLGAGAAWGAYPGHTLDDIQSGNGVVHNAFLFDKPQKTVATGPFRNFPRSILSGDLHMAPRPPWFVTNKTAHKTAERLTYLIGTGNLLSLPGIFTSALRG</sequence>
<reference evidence="2" key="1">
    <citation type="submission" date="2018-05" db="EMBL/GenBank/DDBJ databases">
        <authorList>
            <person name="Lanie J.A."/>
            <person name="Ng W.-L."/>
            <person name="Kazmierczak K.M."/>
            <person name="Andrzejewski T.M."/>
            <person name="Davidsen T.M."/>
            <person name="Wayne K.J."/>
            <person name="Tettelin H."/>
            <person name="Glass J.I."/>
            <person name="Rusch D."/>
            <person name="Podicherti R."/>
            <person name="Tsui H.-C.T."/>
            <person name="Winkler M.E."/>
        </authorList>
    </citation>
    <scope>NUCLEOTIDE SEQUENCE</scope>
</reference>
<dbReference type="GO" id="GO:0016620">
    <property type="term" value="F:oxidoreductase activity, acting on the aldehyde or oxo group of donors, NAD or NADP as acceptor"/>
    <property type="evidence" value="ECO:0007669"/>
    <property type="project" value="InterPro"/>
</dbReference>